<evidence type="ECO:0000256" key="1">
    <source>
        <dbReference type="ARBA" id="ARBA00004651"/>
    </source>
</evidence>
<name>A0ABV8CQH4_9GAMM</name>
<evidence type="ECO:0000256" key="6">
    <source>
        <dbReference type="SAM" id="Phobius"/>
    </source>
</evidence>
<reference evidence="8" key="1">
    <citation type="journal article" date="2019" name="Int. J. Syst. Evol. Microbiol.">
        <title>The Global Catalogue of Microorganisms (GCM) 10K type strain sequencing project: providing services to taxonomists for standard genome sequencing and annotation.</title>
        <authorList>
            <consortium name="The Broad Institute Genomics Platform"/>
            <consortium name="The Broad Institute Genome Sequencing Center for Infectious Disease"/>
            <person name="Wu L."/>
            <person name="Ma J."/>
        </authorList>
    </citation>
    <scope>NUCLEOTIDE SEQUENCE [LARGE SCALE GENOMIC DNA]</scope>
    <source>
        <strain evidence="8">CCUG 54939</strain>
    </source>
</reference>
<evidence type="ECO:0000256" key="4">
    <source>
        <dbReference type="ARBA" id="ARBA00022989"/>
    </source>
</evidence>
<dbReference type="EMBL" id="JBHSAF010000014">
    <property type="protein sequence ID" value="MFC3914147.1"/>
    <property type="molecule type" value="Genomic_DNA"/>
</dbReference>
<organism evidence="7 8">
    <name type="scientific">Pseudaeromonas sharmana</name>
    <dbReference type="NCBI Taxonomy" id="328412"/>
    <lineage>
        <taxon>Bacteria</taxon>
        <taxon>Pseudomonadati</taxon>
        <taxon>Pseudomonadota</taxon>
        <taxon>Gammaproteobacteria</taxon>
        <taxon>Aeromonadales</taxon>
        <taxon>Aeromonadaceae</taxon>
        <taxon>Pseudaeromonas</taxon>
    </lineage>
</organism>
<dbReference type="PANTHER" id="PTHR30086:SF5">
    <property type="entry name" value="HOMOGENTISATE EXPORT PROTEIN"/>
    <property type="match status" value="1"/>
</dbReference>
<dbReference type="PIRSF" id="PIRSF006324">
    <property type="entry name" value="LeuE"/>
    <property type="match status" value="1"/>
</dbReference>
<evidence type="ECO:0000256" key="2">
    <source>
        <dbReference type="ARBA" id="ARBA00022475"/>
    </source>
</evidence>
<sequence>MLWIDPAILALFIPTFFFVSVTPGMCMTLAMTLGMSLGVRRALHMMWGELLGVGLVSVLSVVGVAAVMLHTPLLFSVFKYVGGGYLLWLGLQMWRSRGKLALSAESDARPEQGALALALQGFITAIANPKGWAFMVSLLPPFIQASRPLAPQIITLVALILCIEFACLLLYAGGGRTLSRFLAGEGNVQRLNRVAGALMAMVGLWLALG</sequence>
<comment type="caution">
    <text evidence="7">The sequence shown here is derived from an EMBL/GenBank/DDBJ whole genome shotgun (WGS) entry which is preliminary data.</text>
</comment>
<keyword evidence="3 6" id="KW-0812">Transmembrane</keyword>
<feature type="transmembrane region" description="Helical" evidence="6">
    <location>
        <begin position="73"/>
        <end position="91"/>
    </location>
</feature>
<feature type="transmembrane region" description="Helical" evidence="6">
    <location>
        <begin position="191"/>
        <end position="208"/>
    </location>
</feature>
<proteinExistence type="predicted"/>
<evidence type="ECO:0000313" key="7">
    <source>
        <dbReference type="EMBL" id="MFC3914147.1"/>
    </source>
</evidence>
<accession>A0ABV8CQH4</accession>
<feature type="transmembrane region" description="Helical" evidence="6">
    <location>
        <begin position="112"/>
        <end position="129"/>
    </location>
</feature>
<comment type="subcellular location">
    <subcellularLocation>
        <location evidence="1">Cell membrane</location>
        <topology evidence="1">Multi-pass membrane protein</topology>
    </subcellularLocation>
</comment>
<dbReference type="Pfam" id="PF01810">
    <property type="entry name" value="LysE"/>
    <property type="match status" value="1"/>
</dbReference>
<evidence type="ECO:0000256" key="3">
    <source>
        <dbReference type="ARBA" id="ARBA00022692"/>
    </source>
</evidence>
<protein>
    <submittedName>
        <fullName evidence="7">LysE family translocator</fullName>
    </submittedName>
</protein>
<dbReference type="Proteomes" id="UP001595692">
    <property type="component" value="Unassembled WGS sequence"/>
</dbReference>
<feature type="transmembrane region" description="Helical" evidence="6">
    <location>
        <begin position="149"/>
        <end position="171"/>
    </location>
</feature>
<keyword evidence="2" id="KW-1003">Cell membrane</keyword>
<evidence type="ECO:0000313" key="8">
    <source>
        <dbReference type="Proteomes" id="UP001595692"/>
    </source>
</evidence>
<keyword evidence="5 6" id="KW-0472">Membrane</keyword>
<feature type="transmembrane region" description="Helical" evidence="6">
    <location>
        <begin position="46"/>
        <end position="67"/>
    </location>
</feature>
<dbReference type="InterPro" id="IPR001123">
    <property type="entry name" value="LeuE-type"/>
</dbReference>
<dbReference type="PANTHER" id="PTHR30086">
    <property type="entry name" value="ARGININE EXPORTER PROTEIN ARGO"/>
    <property type="match status" value="1"/>
</dbReference>
<evidence type="ECO:0000256" key="5">
    <source>
        <dbReference type="ARBA" id="ARBA00023136"/>
    </source>
</evidence>
<dbReference type="RefSeq" id="WP_377152723.1">
    <property type="nucleotide sequence ID" value="NZ_JBHSAF010000014.1"/>
</dbReference>
<keyword evidence="4 6" id="KW-1133">Transmembrane helix</keyword>
<keyword evidence="8" id="KW-1185">Reference proteome</keyword>
<gene>
    <name evidence="7" type="ORF">ACFOSS_11785</name>
</gene>
<feature type="transmembrane region" description="Helical" evidence="6">
    <location>
        <begin position="6"/>
        <end position="34"/>
    </location>
</feature>